<comment type="caution">
    <text evidence="1">The sequence shown here is derived from an EMBL/GenBank/DDBJ whole genome shotgun (WGS) entry which is preliminary data.</text>
</comment>
<keyword evidence="2" id="KW-1185">Reference proteome</keyword>
<dbReference type="GO" id="GO:0032389">
    <property type="term" value="C:MutLalpha complex"/>
    <property type="evidence" value="ECO:0007669"/>
    <property type="project" value="TreeGrafter"/>
</dbReference>
<protein>
    <submittedName>
        <fullName evidence="1">Mismatch repair endonuclease PMS2</fullName>
    </submittedName>
</protein>
<sequence length="120" mass="13647">MERVKLVSLPTSKNWTFGPADIEELIFMLSDSPGVMCRPSRVRHMFASRACRKSVMIGTALSVSEMKKLVVHMGEIEQPWNCPHGRPTMRHLDATLTSWFISSEVANANLILYMCFQGRF</sequence>
<keyword evidence="1" id="KW-0378">Hydrolase</keyword>
<dbReference type="SUPFAM" id="SSF118116">
    <property type="entry name" value="DNA mismatch repair protein MutL"/>
    <property type="match status" value="1"/>
</dbReference>
<dbReference type="Proteomes" id="UP001174136">
    <property type="component" value="Unassembled WGS sequence"/>
</dbReference>
<dbReference type="AlphaFoldDB" id="A0AA47MUZ4"/>
<dbReference type="GO" id="GO:0006298">
    <property type="term" value="P:mismatch repair"/>
    <property type="evidence" value="ECO:0007669"/>
    <property type="project" value="InterPro"/>
</dbReference>
<dbReference type="FunFam" id="3.30.1370.100:FF:000001">
    <property type="entry name" value="Mismatch repair endonuclease pms1, putative"/>
    <property type="match status" value="1"/>
</dbReference>
<dbReference type="PANTHER" id="PTHR10073:SF52">
    <property type="entry name" value="MISMATCH REPAIR ENDONUCLEASE PMS2"/>
    <property type="match status" value="1"/>
</dbReference>
<dbReference type="InterPro" id="IPR038973">
    <property type="entry name" value="MutL/Mlh/Pms-like"/>
</dbReference>
<dbReference type="EMBL" id="JAOPHQ010002353">
    <property type="protein sequence ID" value="KAK0147133.1"/>
    <property type="molecule type" value="Genomic_DNA"/>
</dbReference>
<dbReference type="PANTHER" id="PTHR10073">
    <property type="entry name" value="DNA MISMATCH REPAIR PROTEIN MLH, PMS, MUTL"/>
    <property type="match status" value="1"/>
</dbReference>
<proteinExistence type="predicted"/>
<dbReference type="InterPro" id="IPR037198">
    <property type="entry name" value="MutL_C_sf"/>
</dbReference>
<name>A0AA47MUZ4_MERPO</name>
<organism evidence="1 2">
    <name type="scientific">Merluccius polli</name>
    <name type="common">Benguela hake</name>
    <name type="synonym">Merluccius cadenati</name>
    <dbReference type="NCBI Taxonomy" id="89951"/>
    <lineage>
        <taxon>Eukaryota</taxon>
        <taxon>Metazoa</taxon>
        <taxon>Chordata</taxon>
        <taxon>Craniata</taxon>
        <taxon>Vertebrata</taxon>
        <taxon>Euteleostomi</taxon>
        <taxon>Actinopterygii</taxon>
        <taxon>Neopterygii</taxon>
        <taxon>Teleostei</taxon>
        <taxon>Neoteleostei</taxon>
        <taxon>Acanthomorphata</taxon>
        <taxon>Zeiogadaria</taxon>
        <taxon>Gadariae</taxon>
        <taxon>Gadiformes</taxon>
        <taxon>Gadoidei</taxon>
        <taxon>Merlucciidae</taxon>
        <taxon>Merluccius</taxon>
    </lineage>
</organism>
<gene>
    <name evidence="1" type="primary">PMS2_1</name>
    <name evidence="1" type="ORF">N1851_013525</name>
</gene>
<reference evidence="1" key="1">
    <citation type="journal article" date="2023" name="Front. Mar. Sci.">
        <title>A new Merluccius polli reference genome to investigate the effects of global change in West African waters.</title>
        <authorList>
            <person name="Mateo J.L."/>
            <person name="Blanco-Fernandez C."/>
            <person name="Garcia-Vazquez E."/>
            <person name="Machado-Schiaffino G."/>
        </authorList>
    </citation>
    <scope>NUCLEOTIDE SEQUENCE</scope>
    <source>
        <strain evidence="1">C29</strain>
        <tissue evidence="1">Fin</tissue>
    </source>
</reference>
<dbReference type="GO" id="GO:0004519">
    <property type="term" value="F:endonuclease activity"/>
    <property type="evidence" value="ECO:0007669"/>
    <property type="project" value="UniProtKB-KW"/>
</dbReference>
<evidence type="ECO:0000313" key="1">
    <source>
        <dbReference type="EMBL" id="KAK0147133.1"/>
    </source>
</evidence>
<dbReference type="InterPro" id="IPR042120">
    <property type="entry name" value="MutL_C_dimsub"/>
</dbReference>
<keyword evidence="1" id="KW-0540">Nuclease</keyword>
<dbReference type="Gene3D" id="3.30.1540.20">
    <property type="entry name" value="MutL, C-terminal domain, dimerisation subdomain"/>
    <property type="match status" value="1"/>
</dbReference>
<accession>A0AA47MUZ4</accession>
<evidence type="ECO:0000313" key="2">
    <source>
        <dbReference type="Proteomes" id="UP001174136"/>
    </source>
</evidence>
<dbReference type="GO" id="GO:0140664">
    <property type="term" value="F:ATP-dependent DNA damage sensor activity"/>
    <property type="evidence" value="ECO:0007669"/>
    <property type="project" value="InterPro"/>
</dbReference>
<dbReference type="FunFam" id="3.30.1540.20:FF:000019">
    <property type="entry name" value="PMS1 homolog 2, mismatch repair system component"/>
    <property type="match status" value="1"/>
</dbReference>
<dbReference type="GO" id="GO:0016887">
    <property type="term" value="F:ATP hydrolysis activity"/>
    <property type="evidence" value="ECO:0007669"/>
    <property type="project" value="InterPro"/>
</dbReference>
<keyword evidence="1" id="KW-0255">Endonuclease</keyword>